<feature type="transmembrane region" description="Helical" evidence="4">
    <location>
        <begin position="381"/>
        <end position="401"/>
    </location>
</feature>
<evidence type="ECO:0000313" key="6">
    <source>
        <dbReference type="EMBL" id="OQV21824.1"/>
    </source>
</evidence>
<dbReference type="Proteomes" id="UP000192578">
    <property type="component" value="Unassembled WGS sequence"/>
</dbReference>
<comment type="similarity">
    <text evidence="1">Belongs to the glycosyltransferase 2 family.</text>
</comment>
<evidence type="ECO:0000259" key="5">
    <source>
        <dbReference type="Pfam" id="PF13632"/>
    </source>
</evidence>
<feature type="domain" description="Glycosyltransferase 2-like" evidence="5">
    <location>
        <begin position="184"/>
        <end position="396"/>
    </location>
</feature>
<evidence type="ECO:0000256" key="2">
    <source>
        <dbReference type="ARBA" id="ARBA00022676"/>
    </source>
</evidence>
<evidence type="ECO:0000256" key="3">
    <source>
        <dbReference type="ARBA" id="ARBA00022679"/>
    </source>
</evidence>
<dbReference type="PANTHER" id="PTHR16779">
    <property type="entry name" value="BETA-1,4-MANNOSYLTRANSFERASE EGH"/>
    <property type="match status" value="1"/>
</dbReference>
<keyword evidence="3" id="KW-0808">Transferase</keyword>
<dbReference type="GO" id="GO:0005737">
    <property type="term" value="C:cytoplasm"/>
    <property type="evidence" value="ECO:0007669"/>
    <property type="project" value="TreeGrafter"/>
</dbReference>
<keyword evidence="2" id="KW-0328">Glycosyltransferase</keyword>
<evidence type="ECO:0000256" key="1">
    <source>
        <dbReference type="ARBA" id="ARBA00006739"/>
    </source>
</evidence>
<gene>
    <name evidence="6" type="ORF">BV898_04395</name>
</gene>
<evidence type="ECO:0000313" key="7">
    <source>
        <dbReference type="Proteomes" id="UP000192578"/>
    </source>
</evidence>
<dbReference type="PANTHER" id="PTHR16779:SF1">
    <property type="entry name" value="BETA-1,4-MANNOSYLTRANSFERASE EGH"/>
    <property type="match status" value="1"/>
</dbReference>
<feature type="transmembrane region" description="Helical" evidence="4">
    <location>
        <begin position="50"/>
        <end position="79"/>
    </location>
</feature>
<comment type="caution">
    <text evidence="6">The sequence shown here is derived from an EMBL/GenBank/DDBJ whole genome shotgun (WGS) entry which is preliminary data.</text>
</comment>
<name>A0A1W0X3D4_HYPEX</name>
<keyword evidence="4" id="KW-0812">Transmembrane</keyword>
<keyword evidence="7" id="KW-1185">Reference proteome</keyword>
<dbReference type="GO" id="GO:0019187">
    <property type="term" value="F:beta-1,4-mannosyltransferase activity"/>
    <property type="evidence" value="ECO:0007669"/>
    <property type="project" value="InterPro"/>
</dbReference>
<dbReference type="FunFam" id="3.90.550.10:FF:000175">
    <property type="entry name" value="Beta-1,4-mannosyltransferase bre-3"/>
    <property type="match status" value="1"/>
</dbReference>
<dbReference type="EMBL" id="MTYJ01000021">
    <property type="protein sequence ID" value="OQV21824.1"/>
    <property type="molecule type" value="Genomic_DNA"/>
</dbReference>
<dbReference type="InterPro" id="IPR001173">
    <property type="entry name" value="Glyco_trans_2-like"/>
</dbReference>
<sequence length="462" mass="52566">MAVPWIGPVVKHCLHICLYICVLIYVLYSAQHTAVAEIDPFDAYGNVAAVFLISLRCICFFALPQVVFNFFGLFLINAFRSTVEQRHSMMTAPKMRIRTVTRGTFPELVFRTVERNLALVDKLGLQNYLYEVVTDNALRLPSSDLLKMILVPTNYRSKTGALFKSRALQYCLEPEVYDCDDSTWIVHLDEETLLTENSVKGIINFVCDGQHQFGQGLVTYANDVVVNWITTTADSFRVADDMGKMRTQLGVLHKPLFSWKGSYVVTKAAAEKDVTFDNGPDGSIAEDCFFAMKAFERGYTFNWIEGEMWEKSPFTLSDLLKQRKRWIQGIFLVVHNRDIGFRYKVFLALSLYAWLSLPLSCLTVLLNFTHPATYPQWLEVLSAWIASVNIYMFMFGALKSFPFRRLGLLKGIFSIIGAVLFIPVNVVVENIAVIWALFSEKHQFYIVDKNFLGRSAVDAAIV</sequence>
<dbReference type="InterPro" id="IPR029044">
    <property type="entry name" value="Nucleotide-diphossugar_trans"/>
</dbReference>
<accession>A0A1W0X3D4</accession>
<evidence type="ECO:0000256" key="4">
    <source>
        <dbReference type="SAM" id="Phobius"/>
    </source>
</evidence>
<feature type="transmembrane region" description="Helical" evidence="4">
    <location>
        <begin position="12"/>
        <end position="30"/>
    </location>
</feature>
<dbReference type="AlphaFoldDB" id="A0A1W0X3D4"/>
<feature type="transmembrane region" description="Helical" evidence="4">
    <location>
        <begin position="413"/>
        <end position="438"/>
    </location>
</feature>
<organism evidence="6 7">
    <name type="scientific">Hypsibius exemplaris</name>
    <name type="common">Freshwater tardigrade</name>
    <dbReference type="NCBI Taxonomy" id="2072580"/>
    <lineage>
        <taxon>Eukaryota</taxon>
        <taxon>Metazoa</taxon>
        <taxon>Ecdysozoa</taxon>
        <taxon>Tardigrada</taxon>
        <taxon>Eutardigrada</taxon>
        <taxon>Parachela</taxon>
        <taxon>Hypsibioidea</taxon>
        <taxon>Hypsibiidae</taxon>
        <taxon>Hypsibius</taxon>
    </lineage>
</organism>
<feature type="transmembrane region" description="Helical" evidence="4">
    <location>
        <begin position="345"/>
        <end position="369"/>
    </location>
</feature>
<dbReference type="OrthoDB" id="3971593at2759"/>
<reference evidence="7" key="1">
    <citation type="submission" date="2017-01" db="EMBL/GenBank/DDBJ databases">
        <title>Comparative genomics of anhydrobiosis in the tardigrade Hypsibius dujardini.</title>
        <authorList>
            <person name="Yoshida Y."/>
            <person name="Koutsovoulos G."/>
            <person name="Laetsch D."/>
            <person name="Stevens L."/>
            <person name="Kumar S."/>
            <person name="Horikawa D."/>
            <person name="Ishino K."/>
            <person name="Komine S."/>
            <person name="Tomita M."/>
            <person name="Blaxter M."/>
            <person name="Arakawa K."/>
        </authorList>
    </citation>
    <scope>NUCLEOTIDE SEQUENCE [LARGE SCALE GENOMIC DNA]</scope>
    <source>
        <strain evidence="7">Z151</strain>
    </source>
</reference>
<keyword evidence="4" id="KW-0472">Membrane</keyword>
<dbReference type="InterPro" id="IPR027389">
    <property type="entry name" value="B_mannosylTrfase_Bre-3/Egh"/>
</dbReference>
<protein>
    <submittedName>
        <fullName evidence="6">Beta-1,4-mannosyltransferase egh</fullName>
    </submittedName>
</protein>
<keyword evidence="4" id="KW-1133">Transmembrane helix</keyword>
<dbReference type="Pfam" id="PF13632">
    <property type="entry name" value="Glyco_trans_2_3"/>
    <property type="match status" value="1"/>
</dbReference>
<dbReference type="SUPFAM" id="SSF53448">
    <property type="entry name" value="Nucleotide-diphospho-sugar transferases"/>
    <property type="match status" value="1"/>
</dbReference>
<proteinExistence type="inferred from homology"/>